<protein>
    <submittedName>
        <fullName evidence="2">Uncharacterized protein</fullName>
    </submittedName>
</protein>
<evidence type="ECO:0000313" key="2">
    <source>
        <dbReference type="EMBL" id="CAH2087660.1"/>
    </source>
</evidence>
<dbReference type="Proteomes" id="UP001153954">
    <property type="component" value="Unassembled WGS sequence"/>
</dbReference>
<proteinExistence type="predicted"/>
<dbReference type="EMBL" id="CAKOGL010000006">
    <property type="protein sequence ID" value="CAH2087660.1"/>
    <property type="molecule type" value="Genomic_DNA"/>
</dbReference>
<accession>A0AAU9TQ48</accession>
<reference evidence="2" key="1">
    <citation type="submission" date="2022-03" db="EMBL/GenBank/DDBJ databases">
        <authorList>
            <person name="Tunstrom K."/>
        </authorList>
    </citation>
    <scope>NUCLEOTIDE SEQUENCE</scope>
</reference>
<feature type="region of interest" description="Disordered" evidence="1">
    <location>
        <begin position="224"/>
        <end position="249"/>
    </location>
</feature>
<evidence type="ECO:0000313" key="3">
    <source>
        <dbReference type="Proteomes" id="UP001153954"/>
    </source>
</evidence>
<feature type="compositionally biased region" description="Basic residues" evidence="1">
    <location>
        <begin position="231"/>
        <end position="241"/>
    </location>
</feature>
<sequence length="249" mass="27728">MALYGAPVWVDALTTRNKALLRRPQRVIAVRAIRGHRTVSWTAATLLAGDPPWELQAEVLAEVYQFRSEQRASGERPSVDQVGRVRALAQRALIHWWKGDLGSPAAGSATVDAIRPHLRRWVNRQHGALTFRLSQVLTGHGCFGKYLHQIARREATPACHESGAPVDSADLQRRALVAVIGGDLSLSSVVRCMLGSERCWSAVTSYCEEVMALKEAAEREREAAAHADSLRRRRPGRRRRQFALLHPPQ</sequence>
<keyword evidence="3" id="KW-1185">Reference proteome</keyword>
<gene>
    <name evidence="2" type="ORF">EEDITHA_LOCUS3900</name>
</gene>
<comment type="caution">
    <text evidence="2">The sequence shown here is derived from an EMBL/GenBank/DDBJ whole genome shotgun (WGS) entry which is preliminary data.</text>
</comment>
<dbReference type="AlphaFoldDB" id="A0AAU9TQ48"/>
<name>A0AAU9TQ48_EUPED</name>
<evidence type="ECO:0000256" key="1">
    <source>
        <dbReference type="SAM" id="MobiDB-lite"/>
    </source>
</evidence>
<organism evidence="2 3">
    <name type="scientific">Euphydryas editha</name>
    <name type="common">Edith's checkerspot</name>
    <dbReference type="NCBI Taxonomy" id="104508"/>
    <lineage>
        <taxon>Eukaryota</taxon>
        <taxon>Metazoa</taxon>
        <taxon>Ecdysozoa</taxon>
        <taxon>Arthropoda</taxon>
        <taxon>Hexapoda</taxon>
        <taxon>Insecta</taxon>
        <taxon>Pterygota</taxon>
        <taxon>Neoptera</taxon>
        <taxon>Endopterygota</taxon>
        <taxon>Lepidoptera</taxon>
        <taxon>Glossata</taxon>
        <taxon>Ditrysia</taxon>
        <taxon>Papilionoidea</taxon>
        <taxon>Nymphalidae</taxon>
        <taxon>Nymphalinae</taxon>
        <taxon>Euphydryas</taxon>
    </lineage>
</organism>